<dbReference type="Gramene" id="ORUFI06G22140.1">
    <property type="protein sequence ID" value="ORUFI06G22140.1"/>
    <property type="gene ID" value="ORUFI06G22140"/>
</dbReference>
<name>A0A0E0Q009_ORYRU</name>
<keyword evidence="3" id="KW-1185">Reference proteome</keyword>
<reference evidence="2" key="2">
    <citation type="submission" date="2015-06" db="UniProtKB">
        <authorList>
            <consortium name="EnsemblPlants"/>
        </authorList>
    </citation>
    <scope>IDENTIFICATION</scope>
</reference>
<reference evidence="3" key="1">
    <citation type="submission" date="2013-06" db="EMBL/GenBank/DDBJ databases">
        <authorList>
            <person name="Zhao Q."/>
        </authorList>
    </citation>
    <scope>NUCLEOTIDE SEQUENCE</scope>
    <source>
        <strain evidence="3">cv. W1943</strain>
    </source>
</reference>
<dbReference type="OMA" id="IGTCRRC"/>
<protein>
    <submittedName>
        <fullName evidence="2">Uncharacterized protein</fullName>
    </submittedName>
</protein>
<organism evidence="2 3">
    <name type="scientific">Oryza rufipogon</name>
    <name type="common">Brownbeard rice</name>
    <name type="synonym">Asian wild rice</name>
    <dbReference type="NCBI Taxonomy" id="4529"/>
    <lineage>
        <taxon>Eukaryota</taxon>
        <taxon>Viridiplantae</taxon>
        <taxon>Streptophyta</taxon>
        <taxon>Embryophyta</taxon>
        <taxon>Tracheophyta</taxon>
        <taxon>Spermatophyta</taxon>
        <taxon>Magnoliopsida</taxon>
        <taxon>Liliopsida</taxon>
        <taxon>Poales</taxon>
        <taxon>Poaceae</taxon>
        <taxon>BOP clade</taxon>
        <taxon>Oryzoideae</taxon>
        <taxon>Oryzeae</taxon>
        <taxon>Oryzinae</taxon>
        <taxon>Oryza</taxon>
    </lineage>
</organism>
<evidence type="ECO:0000313" key="3">
    <source>
        <dbReference type="Proteomes" id="UP000008022"/>
    </source>
</evidence>
<evidence type="ECO:0000313" key="2">
    <source>
        <dbReference type="EnsemblPlants" id="ORUFI06G22140.1"/>
    </source>
</evidence>
<evidence type="ECO:0000256" key="1">
    <source>
        <dbReference type="SAM" id="MobiDB-lite"/>
    </source>
</evidence>
<feature type="region of interest" description="Disordered" evidence="1">
    <location>
        <begin position="15"/>
        <end position="43"/>
    </location>
</feature>
<dbReference type="EnsemblPlants" id="ORUFI06G22140.1">
    <property type="protein sequence ID" value="ORUFI06G22140.1"/>
    <property type="gene ID" value="ORUFI06G22140"/>
</dbReference>
<accession>A0A0E0Q009</accession>
<proteinExistence type="predicted"/>
<sequence length="136" mass="14937">PNQYLRFLHRISLTNDPPPAEVNSHPDTWAPPASDPTPPPQHRIGTCRRCAVLISRLVESNNKSLPLSLSLAASARPAEREEEFGTLCPRSKLPPIPPCPSFAADSDLGRRRRRNTGKAKIKVQLLFGACPARTAE</sequence>
<dbReference type="HOGENOM" id="CLU_155645_0_0_1"/>
<dbReference type="Proteomes" id="UP000008022">
    <property type="component" value="Unassembled WGS sequence"/>
</dbReference>
<dbReference type="AlphaFoldDB" id="A0A0E0Q009"/>